<accession>A0A3P7P2C7</accession>
<dbReference type="AlphaFoldDB" id="A0A3P7P2C7"/>
<proteinExistence type="predicted"/>
<sequence>MALHFAPAPPPDFLLSGLVLLLTGRRSVLLNPDSNAVESKPALKVSLRDDLKADLRKEIENIPTTDSDCAVDPAVVSRLKKLLK</sequence>
<evidence type="ECO:0000313" key="1">
    <source>
        <dbReference type="EMBL" id="VDN12096.1"/>
    </source>
</evidence>
<reference evidence="1 2" key="1">
    <citation type="submission" date="2018-11" db="EMBL/GenBank/DDBJ databases">
        <authorList>
            <consortium name="Pathogen Informatics"/>
        </authorList>
    </citation>
    <scope>NUCLEOTIDE SEQUENCE [LARGE SCALE GENOMIC DNA]</scope>
</reference>
<dbReference type="EMBL" id="UYRU01053012">
    <property type="protein sequence ID" value="VDN12096.1"/>
    <property type="molecule type" value="Genomic_DNA"/>
</dbReference>
<gene>
    <name evidence="1" type="ORF">DILT_LOCUS7927</name>
</gene>
<organism evidence="1 2">
    <name type="scientific">Dibothriocephalus latus</name>
    <name type="common">Fish tapeworm</name>
    <name type="synonym">Diphyllobothrium latum</name>
    <dbReference type="NCBI Taxonomy" id="60516"/>
    <lineage>
        <taxon>Eukaryota</taxon>
        <taxon>Metazoa</taxon>
        <taxon>Spiralia</taxon>
        <taxon>Lophotrochozoa</taxon>
        <taxon>Platyhelminthes</taxon>
        <taxon>Cestoda</taxon>
        <taxon>Eucestoda</taxon>
        <taxon>Diphyllobothriidea</taxon>
        <taxon>Diphyllobothriidae</taxon>
        <taxon>Dibothriocephalus</taxon>
    </lineage>
</organism>
<name>A0A3P7P2C7_DIBLA</name>
<evidence type="ECO:0000313" key="2">
    <source>
        <dbReference type="Proteomes" id="UP000281553"/>
    </source>
</evidence>
<protein>
    <submittedName>
        <fullName evidence="1">Uncharacterized protein</fullName>
    </submittedName>
</protein>
<keyword evidence="2" id="KW-1185">Reference proteome</keyword>
<dbReference type="Proteomes" id="UP000281553">
    <property type="component" value="Unassembled WGS sequence"/>
</dbReference>